<dbReference type="EMBL" id="PSZM01000045">
    <property type="protein sequence ID" value="PQL90813.1"/>
    <property type="molecule type" value="Genomic_DNA"/>
</dbReference>
<comment type="caution">
    <text evidence="2">The sequence shown here is derived from an EMBL/GenBank/DDBJ whole genome shotgun (WGS) entry which is preliminary data.</text>
</comment>
<evidence type="ECO:0000313" key="2">
    <source>
        <dbReference type="EMBL" id="PQL90813.1"/>
    </source>
</evidence>
<dbReference type="RefSeq" id="WP_105247450.1">
    <property type="nucleotide sequence ID" value="NZ_PSZM01000045.1"/>
</dbReference>
<evidence type="ECO:0000256" key="1">
    <source>
        <dbReference type="SAM" id="Phobius"/>
    </source>
</evidence>
<protein>
    <submittedName>
        <fullName evidence="2">Uncharacterized protein</fullName>
    </submittedName>
</protein>
<keyword evidence="1" id="KW-0472">Membrane</keyword>
<feature type="transmembrane region" description="Helical" evidence="1">
    <location>
        <begin position="95"/>
        <end position="124"/>
    </location>
</feature>
<accession>A0A2S8A8C7</accession>
<name>A0A2S8A8C7_9FLAO</name>
<evidence type="ECO:0000313" key="3">
    <source>
        <dbReference type="Proteomes" id="UP000238042"/>
    </source>
</evidence>
<feature type="transmembrane region" description="Helical" evidence="1">
    <location>
        <begin position="130"/>
        <end position="151"/>
    </location>
</feature>
<feature type="transmembrane region" description="Helical" evidence="1">
    <location>
        <begin position="22"/>
        <end position="40"/>
    </location>
</feature>
<gene>
    <name evidence="2" type="ORF">C4S77_10190</name>
</gene>
<reference evidence="2 3" key="1">
    <citation type="submission" date="2018-02" db="EMBL/GenBank/DDBJ databases">
        <title>Genome sequences of Apibacter spp., gut symbionts of Asian honey bees.</title>
        <authorList>
            <person name="Kwong W.K."/>
            <person name="Steele M.I."/>
            <person name="Moran N.A."/>
        </authorList>
    </citation>
    <scope>NUCLEOTIDE SEQUENCE [LARGE SCALE GENOMIC DNA]</scope>
    <source>
        <strain evidence="3">wkB301</strain>
    </source>
</reference>
<dbReference type="AlphaFoldDB" id="A0A2S8A8C7"/>
<proteinExistence type="predicted"/>
<organism evidence="2 3">
    <name type="scientific">Apibacter adventoris</name>
    <dbReference type="NCBI Taxonomy" id="1679466"/>
    <lineage>
        <taxon>Bacteria</taxon>
        <taxon>Pseudomonadati</taxon>
        <taxon>Bacteroidota</taxon>
        <taxon>Flavobacteriia</taxon>
        <taxon>Flavobacteriales</taxon>
        <taxon>Weeksellaceae</taxon>
        <taxon>Apibacter</taxon>
    </lineage>
</organism>
<keyword evidence="3" id="KW-1185">Reference proteome</keyword>
<sequence length="164" mass="19002">MYTEFFIPIFSYFKTLKGKRDVIIYEWLIPTILTCFYFFYGNNFNSLKELAVNVLCIMLGISLAIVTLLVTGGIKNLDEIKKYESDSIINGKKISLYKLLMLNFTYSIILELIVILMCILGTAFPIDNILLIKISHSILCFFNIHIFLLTIRNMTNLYLIVTKQ</sequence>
<dbReference type="Proteomes" id="UP000238042">
    <property type="component" value="Unassembled WGS sequence"/>
</dbReference>
<feature type="transmembrane region" description="Helical" evidence="1">
    <location>
        <begin position="52"/>
        <end position="74"/>
    </location>
</feature>
<keyword evidence="1" id="KW-0812">Transmembrane</keyword>
<keyword evidence="1" id="KW-1133">Transmembrane helix</keyword>